<feature type="region of interest" description="Disordered" evidence="1">
    <location>
        <begin position="339"/>
        <end position="369"/>
    </location>
</feature>
<evidence type="ECO:0000313" key="3">
    <source>
        <dbReference type="Proteomes" id="UP000306509"/>
    </source>
</evidence>
<evidence type="ECO:0000256" key="1">
    <source>
        <dbReference type="SAM" id="MobiDB-lite"/>
    </source>
</evidence>
<organism evidence="2 3">
    <name type="scientific">Robinsoniella peoriensis</name>
    <dbReference type="NCBI Taxonomy" id="180332"/>
    <lineage>
        <taxon>Bacteria</taxon>
        <taxon>Bacillati</taxon>
        <taxon>Bacillota</taxon>
        <taxon>Clostridia</taxon>
        <taxon>Lachnospirales</taxon>
        <taxon>Lachnospiraceae</taxon>
        <taxon>Robinsoniella</taxon>
    </lineage>
</organism>
<name>A0A4U8Q199_9FIRM</name>
<comment type="caution">
    <text evidence="2">The sequence shown here is derived from an EMBL/GenBank/DDBJ whole genome shotgun (WGS) entry which is preliminary data.</text>
</comment>
<sequence>MSTVPSYFKDFLSNIRLSENQVNDLKTGHTTLRRRLEEDETLSKIIISTFLQGSYRRSTAVKPKNGNKSDVDVIVVTKLDSEEYTPEEALDLFVPFLEKHYKDKYRIQGRSIGISLSYVDLDIIPTSAPSESETGVLQDEVIISEYTIEDFQQKLLTKSFDNDLLESAYNIFYKSDNEPQWKAEPLLIPDREAEKWDKTHPLEQIRWTVEKNKNCNTHYINVVKALKWWRKTQYPDMKHPKSYPLEHFIGDCCPDDIKSVAEGVVLTLENIVAQYTNKPFLADRGVPEHDVFARITDEEYSDFYDTVCDAVKIAREAFDCEELYDSVCKWRELFGNEFPPAPEPSKSNSSTGFTTRTEKPAAIPEGRFA</sequence>
<dbReference type="SUPFAM" id="SSF81301">
    <property type="entry name" value="Nucleotidyltransferase"/>
    <property type="match status" value="1"/>
</dbReference>
<dbReference type="InterPro" id="IPR043519">
    <property type="entry name" value="NT_sf"/>
</dbReference>
<dbReference type="Proteomes" id="UP000306509">
    <property type="component" value="Unassembled WGS sequence"/>
</dbReference>
<dbReference type="Pfam" id="PF18144">
    <property type="entry name" value="SMODS"/>
    <property type="match status" value="1"/>
</dbReference>
<accession>A0A4U8Q199</accession>
<reference evidence="2 3" key="1">
    <citation type="journal article" date="2019" name="Anaerobe">
        <title>Detection of Robinsoniella peoriensis in multiple bone samples of a trauma patient.</title>
        <authorList>
            <person name="Schrottner P."/>
            <person name="Hartwich K."/>
            <person name="Bunk B."/>
            <person name="Schober I."/>
            <person name="Helbig S."/>
            <person name="Rudolph W.W."/>
            <person name="Gunzer F."/>
        </authorList>
    </citation>
    <scope>NUCLEOTIDE SEQUENCE [LARGE SCALE GENOMIC DNA]</scope>
    <source>
        <strain evidence="2 3">DSM 106044</strain>
    </source>
</reference>
<gene>
    <name evidence="2" type="ORF">DSM106044_05586</name>
</gene>
<dbReference type="RefSeq" id="WP_138004191.1">
    <property type="nucleotide sequence ID" value="NZ_QGQD01000115.1"/>
</dbReference>
<keyword evidence="3" id="KW-1185">Reference proteome</keyword>
<evidence type="ECO:0000313" key="2">
    <source>
        <dbReference type="EMBL" id="TLC97632.1"/>
    </source>
</evidence>
<dbReference type="Gene3D" id="3.30.460.10">
    <property type="entry name" value="Beta Polymerase, domain 2"/>
    <property type="match status" value="1"/>
</dbReference>
<proteinExistence type="predicted"/>
<feature type="compositionally biased region" description="Polar residues" evidence="1">
    <location>
        <begin position="345"/>
        <end position="355"/>
    </location>
</feature>
<dbReference type="AlphaFoldDB" id="A0A4U8Q199"/>
<dbReference type="EMBL" id="QGQD01000115">
    <property type="protein sequence ID" value="TLC97632.1"/>
    <property type="molecule type" value="Genomic_DNA"/>
</dbReference>
<evidence type="ECO:0008006" key="4">
    <source>
        <dbReference type="Google" id="ProtNLM"/>
    </source>
</evidence>
<protein>
    <recommendedName>
        <fullName evidence="4">Nucleotidyltransferase</fullName>
    </recommendedName>
</protein>